<sequence>MKEGPSLQDHDSCEECETSFSIIGTKEKLDSFCNPTARNGFNIFYTPDSFLQSSSKKWIHAAYSTSLASASFTSQLHEMDLSYSTALASASPTSQLQEMPV</sequence>
<reference evidence="1 2" key="2">
    <citation type="journal article" date="2017" name="Nature">
        <title>The Apostasia genome and the evolution of orchids.</title>
        <authorList>
            <person name="Zhang G.Q."/>
            <person name="Liu K.W."/>
            <person name="Li Z."/>
            <person name="Lohaus R."/>
            <person name="Hsiao Y.Y."/>
            <person name="Niu S.C."/>
            <person name="Wang J.Y."/>
            <person name="Lin Y.C."/>
            <person name="Xu Q."/>
            <person name="Chen L.J."/>
            <person name="Yoshida K."/>
            <person name="Fujiwara S."/>
            <person name="Wang Z.W."/>
            <person name="Zhang Y.Q."/>
            <person name="Mitsuda N."/>
            <person name="Wang M."/>
            <person name="Liu G.H."/>
            <person name="Pecoraro L."/>
            <person name="Huang H.X."/>
            <person name="Xiao X.J."/>
            <person name="Lin M."/>
            <person name="Wu X.Y."/>
            <person name="Wu W.L."/>
            <person name="Chen Y.Y."/>
            <person name="Chang S.B."/>
            <person name="Sakamoto S."/>
            <person name="Ohme-Takagi M."/>
            <person name="Yagi M."/>
            <person name="Zeng S.J."/>
            <person name="Shen C.Y."/>
            <person name="Yeh C.M."/>
            <person name="Luo Y.B."/>
            <person name="Tsai W.C."/>
            <person name="Van de Peer Y."/>
            <person name="Liu Z.J."/>
        </authorList>
    </citation>
    <scope>NUCLEOTIDE SEQUENCE [LARGE SCALE GENOMIC DNA]</scope>
    <source>
        <tissue evidence="1">The whole plant</tissue>
    </source>
</reference>
<proteinExistence type="predicted"/>
<organism evidence="1 2">
    <name type="scientific">Dendrobium catenatum</name>
    <dbReference type="NCBI Taxonomy" id="906689"/>
    <lineage>
        <taxon>Eukaryota</taxon>
        <taxon>Viridiplantae</taxon>
        <taxon>Streptophyta</taxon>
        <taxon>Embryophyta</taxon>
        <taxon>Tracheophyta</taxon>
        <taxon>Spermatophyta</taxon>
        <taxon>Magnoliopsida</taxon>
        <taxon>Liliopsida</taxon>
        <taxon>Asparagales</taxon>
        <taxon>Orchidaceae</taxon>
        <taxon>Epidendroideae</taxon>
        <taxon>Malaxideae</taxon>
        <taxon>Dendrobiinae</taxon>
        <taxon>Dendrobium</taxon>
    </lineage>
</organism>
<accession>A0A2I0X6X8</accession>
<dbReference type="AlphaFoldDB" id="A0A2I0X6X8"/>
<dbReference type="EMBL" id="KZ502085">
    <property type="protein sequence ID" value="PKU83679.1"/>
    <property type="molecule type" value="Genomic_DNA"/>
</dbReference>
<dbReference type="Proteomes" id="UP000233837">
    <property type="component" value="Unassembled WGS sequence"/>
</dbReference>
<reference evidence="1 2" key="1">
    <citation type="journal article" date="2016" name="Sci. Rep.">
        <title>The Dendrobium catenatum Lindl. genome sequence provides insights into polysaccharide synthase, floral development and adaptive evolution.</title>
        <authorList>
            <person name="Zhang G.Q."/>
            <person name="Xu Q."/>
            <person name="Bian C."/>
            <person name="Tsai W.C."/>
            <person name="Yeh C.M."/>
            <person name="Liu K.W."/>
            <person name="Yoshida K."/>
            <person name="Zhang L.S."/>
            <person name="Chang S.B."/>
            <person name="Chen F."/>
            <person name="Shi Y."/>
            <person name="Su Y.Y."/>
            <person name="Zhang Y.Q."/>
            <person name="Chen L.J."/>
            <person name="Yin Y."/>
            <person name="Lin M."/>
            <person name="Huang H."/>
            <person name="Deng H."/>
            <person name="Wang Z.W."/>
            <person name="Zhu S.L."/>
            <person name="Zhao X."/>
            <person name="Deng C."/>
            <person name="Niu S.C."/>
            <person name="Huang J."/>
            <person name="Wang M."/>
            <person name="Liu G.H."/>
            <person name="Yang H.J."/>
            <person name="Xiao X.J."/>
            <person name="Hsiao Y.Y."/>
            <person name="Wu W.L."/>
            <person name="Chen Y.Y."/>
            <person name="Mitsuda N."/>
            <person name="Ohme-Takagi M."/>
            <person name="Luo Y.B."/>
            <person name="Van de Peer Y."/>
            <person name="Liu Z.J."/>
        </authorList>
    </citation>
    <scope>NUCLEOTIDE SEQUENCE [LARGE SCALE GENOMIC DNA]</scope>
    <source>
        <tissue evidence="1">The whole plant</tissue>
    </source>
</reference>
<name>A0A2I0X6X8_9ASPA</name>
<gene>
    <name evidence="1" type="ORF">MA16_Dca010072</name>
</gene>
<keyword evidence="2" id="KW-1185">Reference proteome</keyword>
<protein>
    <submittedName>
        <fullName evidence="1">Uncharacterized protein</fullName>
    </submittedName>
</protein>
<evidence type="ECO:0000313" key="2">
    <source>
        <dbReference type="Proteomes" id="UP000233837"/>
    </source>
</evidence>
<evidence type="ECO:0000313" key="1">
    <source>
        <dbReference type="EMBL" id="PKU83679.1"/>
    </source>
</evidence>